<evidence type="ECO:0000313" key="6">
    <source>
        <dbReference type="Proteomes" id="UP000182769"/>
    </source>
</evidence>
<feature type="domain" description="Carboxyltransferase" evidence="4">
    <location>
        <begin position="24"/>
        <end position="302"/>
    </location>
</feature>
<dbReference type="Proteomes" id="UP000182769">
    <property type="component" value="Unassembled WGS sequence"/>
</dbReference>
<dbReference type="EMBL" id="CYHG01000007">
    <property type="protein sequence ID" value="CUB04599.1"/>
    <property type="molecule type" value="Genomic_DNA"/>
</dbReference>
<dbReference type="Gene3D" id="2.40.100.10">
    <property type="entry name" value="Cyclophilin-like"/>
    <property type="match status" value="1"/>
</dbReference>
<dbReference type="GO" id="GO:0005524">
    <property type="term" value="F:ATP binding"/>
    <property type="evidence" value="ECO:0007669"/>
    <property type="project" value="UniProtKB-KW"/>
</dbReference>
<dbReference type="InterPro" id="IPR003778">
    <property type="entry name" value="CT_A_B"/>
</dbReference>
<dbReference type="GO" id="GO:0016787">
    <property type="term" value="F:hydrolase activity"/>
    <property type="evidence" value="ECO:0007669"/>
    <property type="project" value="UniProtKB-KW"/>
</dbReference>
<accession>A0A0K6IND4</accession>
<sequence>MAFKVIQPGMLALLQDLGRHGYQHLGITSGGPMDELAFRWANALLDNDSNAAQIEITFGMFTLEAQASTSIAITGADLRATLNDKVILPWQTYPIHKGDVLAFHQPRFGLRAYLAVKGGFLAQPVLGSVATVMREKLGGLTGAGDKLSKGNLLPFHATTQHQQRAVPRLALPNYDQVEIDVVTGYQFKHFSGLDRARFFSSTYTLSQHCDRMGYRLTGAAVGRDQKGIISEGIAYGAIQIPSDGQPIVLLRDRQTIGGYPKIGCVTNFSGALLSQKKPDDSIGFRYISVDQAERERHLQMARIHQWR</sequence>
<dbReference type="RefSeq" id="WP_055463538.1">
    <property type="nucleotide sequence ID" value="NZ_CYHG01000007.1"/>
</dbReference>
<dbReference type="InterPro" id="IPR052708">
    <property type="entry name" value="PxpC"/>
</dbReference>
<reference evidence="6" key="1">
    <citation type="submission" date="2015-08" db="EMBL/GenBank/DDBJ databases">
        <authorList>
            <person name="Varghese N."/>
        </authorList>
    </citation>
    <scope>NUCLEOTIDE SEQUENCE [LARGE SCALE GENOMIC DNA]</scope>
    <source>
        <strain evidence="6">JCM 18476</strain>
    </source>
</reference>
<dbReference type="SUPFAM" id="SSF50891">
    <property type="entry name" value="Cyclophilin-like"/>
    <property type="match status" value="1"/>
</dbReference>
<organism evidence="5 6">
    <name type="scientific">Marinomonas fungiae</name>
    <dbReference type="NCBI Taxonomy" id="1137284"/>
    <lineage>
        <taxon>Bacteria</taxon>
        <taxon>Pseudomonadati</taxon>
        <taxon>Pseudomonadota</taxon>
        <taxon>Gammaproteobacteria</taxon>
        <taxon>Oceanospirillales</taxon>
        <taxon>Oceanospirillaceae</taxon>
        <taxon>Marinomonas</taxon>
    </lineage>
</organism>
<dbReference type="SMART" id="SM00797">
    <property type="entry name" value="AHS2"/>
    <property type="match status" value="1"/>
</dbReference>
<dbReference type="InterPro" id="IPR029000">
    <property type="entry name" value="Cyclophilin-like_dom_sf"/>
</dbReference>
<dbReference type="AlphaFoldDB" id="A0A0K6IND4"/>
<protein>
    <submittedName>
        <fullName evidence="5">Biotin-dependent carboxylase uncharacterized domain</fullName>
    </submittedName>
</protein>
<dbReference type="OrthoDB" id="9768696at2"/>
<dbReference type="PANTHER" id="PTHR43309">
    <property type="entry name" value="5-OXOPROLINASE SUBUNIT C"/>
    <property type="match status" value="1"/>
</dbReference>
<evidence type="ECO:0000313" key="5">
    <source>
        <dbReference type="EMBL" id="CUB04599.1"/>
    </source>
</evidence>
<keyword evidence="3" id="KW-0067">ATP-binding</keyword>
<evidence type="ECO:0000256" key="1">
    <source>
        <dbReference type="ARBA" id="ARBA00022741"/>
    </source>
</evidence>
<name>A0A0K6IND4_9GAMM</name>
<keyword evidence="6" id="KW-1185">Reference proteome</keyword>
<evidence type="ECO:0000256" key="3">
    <source>
        <dbReference type="ARBA" id="ARBA00022840"/>
    </source>
</evidence>
<evidence type="ECO:0000256" key="2">
    <source>
        <dbReference type="ARBA" id="ARBA00022801"/>
    </source>
</evidence>
<proteinExistence type="predicted"/>
<dbReference type="NCBIfam" id="TIGR00724">
    <property type="entry name" value="urea_amlyse_rel"/>
    <property type="match status" value="1"/>
</dbReference>
<gene>
    <name evidence="5" type="ORF">Ga0061065_107173</name>
</gene>
<dbReference type="Pfam" id="PF02626">
    <property type="entry name" value="CT_A_B"/>
    <property type="match status" value="1"/>
</dbReference>
<keyword evidence="1" id="KW-0547">Nucleotide-binding</keyword>
<keyword evidence="2" id="KW-0378">Hydrolase</keyword>
<dbReference type="PANTHER" id="PTHR43309:SF4">
    <property type="entry name" value="CARBOXYLTRANSFERASE DOMAIN-CONTAINING PROTEIN"/>
    <property type="match status" value="1"/>
</dbReference>
<dbReference type="STRING" id="1137284.GCA_001418205_02469"/>
<evidence type="ECO:0000259" key="4">
    <source>
        <dbReference type="SMART" id="SM00797"/>
    </source>
</evidence>